<dbReference type="PANTHER" id="PTHR41324:SF1">
    <property type="entry name" value="DUF2232 DOMAIN-CONTAINING PROTEIN"/>
    <property type="match status" value="1"/>
</dbReference>
<feature type="transmembrane region" description="Helical" evidence="1">
    <location>
        <begin position="12"/>
        <end position="43"/>
    </location>
</feature>
<feature type="transmembrane region" description="Helical" evidence="1">
    <location>
        <begin position="100"/>
        <end position="123"/>
    </location>
</feature>
<evidence type="ECO:0000313" key="2">
    <source>
        <dbReference type="EMBL" id="ASK61790.1"/>
    </source>
</evidence>
<feature type="transmembrane region" description="Helical" evidence="1">
    <location>
        <begin position="172"/>
        <end position="193"/>
    </location>
</feature>
<reference evidence="2 3" key="1">
    <citation type="submission" date="2017-07" db="EMBL/GenBank/DDBJ databases">
        <title>Virgibacillus sp. LM2416.</title>
        <authorList>
            <person name="Tak E.J."/>
            <person name="Bae J.-W."/>
        </authorList>
    </citation>
    <scope>NUCLEOTIDE SEQUENCE [LARGE SCALE GENOMIC DNA]</scope>
    <source>
        <strain evidence="2 3">LM2416</strain>
    </source>
</reference>
<protein>
    <recommendedName>
        <fullName evidence="4">DUF2232 domain-containing protein</fullName>
    </recommendedName>
</protein>
<evidence type="ECO:0008006" key="4">
    <source>
        <dbReference type="Google" id="ProtNLM"/>
    </source>
</evidence>
<dbReference type="Pfam" id="PF09991">
    <property type="entry name" value="DUF2232"/>
    <property type="match status" value="1"/>
</dbReference>
<dbReference type="EMBL" id="CP022315">
    <property type="protein sequence ID" value="ASK61790.1"/>
    <property type="molecule type" value="Genomic_DNA"/>
</dbReference>
<keyword evidence="1" id="KW-0472">Membrane</keyword>
<dbReference type="InterPro" id="IPR018710">
    <property type="entry name" value="DUF2232"/>
</dbReference>
<dbReference type="Proteomes" id="UP000198312">
    <property type="component" value="Chromosome"/>
</dbReference>
<feature type="transmembrane region" description="Helical" evidence="1">
    <location>
        <begin position="239"/>
        <end position="266"/>
    </location>
</feature>
<feature type="transmembrane region" description="Helical" evidence="1">
    <location>
        <begin position="278"/>
        <end position="300"/>
    </location>
</feature>
<proteinExistence type="predicted"/>
<name>A0A220U146_9BACI</name>
<dbReference type="RefSeq" id="WP_089061050.1">
    <property type="nucleotide sequence ID" value="NZ_CP022315.1"/>
</dbReference>
<feature type="transmembrane region" description="Helical" evidence="1">
    <location>
        <begin position="55"/>
        <end position="88"/>
    </location>
</feature>
<dbReference type="AlphaFoldDB" id="A0A220U146"/>
<dbReference type="KEGG" id="vil:CFK37_06280"/>
<evidence type="ECO:0000256" key="1">
    <source>
        <dbReference type="SAM" id="Phobius"/>
    </source>
</evidence>
<dbReference type="PANTHER" id="PTHR41324">
    <property type="entry name" value="MEMBRANE PROTEIN-RELATED"/>
    <property type="match status" value="1"/>
</dbReference>
<organism evidence="2 3">
    <name type="scientific">Virgibacillus phasianinus</name>
    <dbReference type="NCBI Taxonomy" id="2017483"/>
    <lineage>
        <taxon>Bacteria</taxon>
        <taxon>Bacillati</taxon>
        <taxon>Bacillota</taxon>
        <taxon>Bacilli</taxon>
        <taxon>Bacillales</taxon>
        <taxon>Bacillaceae</taxon>
        <taxon>Virgibacillus</taxon>
    </lineage>
</organism>
<accession>A0A220U146</accession>
<sequence length="313" mass="35438">MNRSKILTDGALLTAIYIVLLLISVFVPLIEIIATFLLPIPFVVFAYRYDWKPSLIMLAASVLLSSLFATIFSIPGTLLMGLGGIMIGSGMHKKLTPYETWARGTFGFIIGLLFIFLISQLVFDVNWINEIDSLIDESMQMSKGLMDQVGLAGEAEEQLKLMQQQVEMLKNLIPVGVALIAIVLAFISQWIGYKVINRLERKKFFFPPFRNLRLPVSLVWIYFFAVILTLFNLDPSSIFYHAINNVLVLAGLLMTIQGFSFMFFYAHQKNKSKAIPTVIVIVTLLLPTFLLYLVRILGIIDIGFRLRDRISKE</sequence>
<keyword evidence="1" id="KW-0812">Transmembrane</keyword>
<keyword evidence="1" id="KW-1133">Transmembrane helix</keyword>
<evidence type="ECO:0000313" key="3">
    <source>
        <dbReference type="Proteomes" id="UP000198312"/>
    </source>
</evidence>
<dbReference type="OrthoDB" id="2987886at2"/>
<keyword evidence="3" id="KW-1185">Reference proteome</keyword>
<gene>
    <name evidence="2" type="ORF">CFK37_06280</name>
</gene>
<feature type="transmembrane region" description="Helical" evidence="1">
    <location>
        <begin position="214"/>
        <end position="233"/>
    </location>
</feature>